<feature type="chain" id="PRO_5047028248" evidence="1">
    <location>
        <begin position="20"/>
        <end position="390"/>
    </location>
</feature>
<dbReference type="EMBL" id="JBHSDC010000003">
    <property type="protein sequence ID" value="MFC4231187.1"/>
    <property type="molecule type" value="Genomic_DNA"/>
</dbReference>
<evidence type="ECO:0000256" key="1">
    <source>
        <dbReference type="SAM" id="SignalP"/>
    </source>
</evidence>
<keyword evidence="4" id="KW-1185">Reference proteome</keyword>
<evidence type="ECO:0000313" key="3">
    <source>
        <dbReference type="EMBL" id="MFC4231187.1"/>
    </source>
</evidence>
<protein>
    <submittedName>
        <fullName evidence="3">SusE domain-containing protein</fullName>
    </submittedName>
</protein>
<dbReference type="Gene3D" id="2.60.40.3620">
    <property type="match status" value="2"/>
</dbReference>
<proteinExistence type="predicted"/>
<accession>A0ABV8PW78</accession>
<dbReference type="InterPro" id="IPR025970">
    <property type="entry name" value="SusE"/>
</dbReference>
<feature type="domain" description="SusE outer membrane protein" evidence="2">
    <location>
        <begin position="35"/>
        <end position="132"/>
    </location>
</feature>
<name>A0ABV8PW78_9BACT</name>
<evidence type="ECO:0000313" key="4">
    <source>
        <dbReference type="Proteomes" id="UP001595906"/>
    </source>
</evidence>
<evidence type="ECO:0000259" key="2">
    <source>
        <dbReference type="Pfam" id="PF14292"/>
    </source>
</evidence>
<dbReference type="Pfam" id="PF14292">
    <property type="entry name" value="SusE"/>
    <property type="match status" value="1"/>
</dbReference>
<reference evidence="4" key="1">
    <citation type="journal article" date="2019" name="Int. J. Syst. Evol. Microbiol.">
        <title>The Global Catalogue of Microorganisms (GCM) 10K type strain sequencing project: providing services to taxonomists for standard genome sequencing and annotation.</title>
        <authorList>
            <consortium name="The Broad Institute Genomics Platform"/>
            <consortium name="The Broad Institute Genome Sequencing Center for Infectious Disease"/>
            <person name="Wu L."/>
            <person name="Ma J."/>
        </authorList>
    </citation>
    <scope>NUCLEOTIDE SEQUENCE [LARGE SCALE GENOMIC DNA]</scope>
    <source>
        <strain evidence="4">CECT 8010</strain>
    </source>
</reference>
<sequence length="390" mass="41432">MKYLSKLFLLATIAVTLFTACDKVDSLPYYASGTASGIGVVLNASTTTLAVAPADSAKTAITFTWNFPNYATSASTAKYILEIDSSGRNFTKSLSKTYIGTLSASYTGLDINNILLGFGFTIGTAYNVDIRVTASYGNNNDQIKSNVITVKMTPYKVPPKVALPTSGRLFLVGDATQGGWNNPVPTPTQEFARLDETTFAGVFKLNGGKQYLVLPVNGDWSAKFAVDDNTIAGLSAGGSFGFNVGSAFNANFPGPATSGYYKIVLDFQAGKFAVTPYTSTLPDSLYMVGDATPGGWGNPVPTPSQQFTRSNSVEFTLTLNNLVGGKQYLFLPVNGDWTNKYAVSDNSITGLSAGGDFGYNLPQNFPGPAVSGNYKIDVNFATLKFKTTKL</sequence>
<gene>
    <name evidence="3" type="ORF">ACFOW1_04755</name>
</gene>
<dbReference type="Proteomes" id="UP001595906">
    <property type="component" value="Unassembled WGS sequence"/>
</dbReference>
<keyword evidence="1" id="KW-0732">Signal</keyword>
<comment type="caution">
    <text evidence="3">The sequence shown here is derived from an EMBL/GenBank/DDBJ whole genome shotgun (WGS) entry which is preliminary data.</text>
</comment>
<dbReference type="PROSITE" id="PS51257">
    <property type="entry name" value="PROKAR_LIPOPROTEIN"/>
    <property type="match status" value="1"/>
</dbReference>
<dbReference type="RefSeq" id="WP_379012574.1">
    <property type="nucleotide sequence ID" value="NZ_JBHSDC010000003.1"/>
</dbReference>
<organism evidence="3 4">
    <name type="scientific">Parasediminibacterium paludis</name>
    <dbReference type="NCBI Taxonomy" id="908966"/>
    <lineage>
        <taxon>Bacteria</taxon>
        <taxon>Pseudomonadati</taxon>
        <taxon>Bacteroidota</taxon>
        <taxon>Chitinophagia</taxon>
        <taxon>Chitinophagales</taxon>
        <taxon>Chitinophagaceae</taxon>
        <taxon>Parasediminibacterium</taxon>
    </lineage>
</organism>
<feature type="signal peptide" evidence="1">
    <location>
        <begin position="1"/>
        <end position="19"/>
    </location>
</feature>